<proteinExistence type="predicted"/>
<reference evidence="1" key="1">
    <citation type="submission" date="2022-11" db="EMBL/GenBank/DDBJ databases">
        <title>Genome Sequence of Boeremia exigua.</title>
        <authorList>
            <person name="Buettner E."/>
        </authorList>
    </citation>
    <scope>NUCLEOTIDE SEQUENCE</scope>
    <source>
        <strain evidence="1">CU02</strain>
    </source>
</reference>
<evidence type="ECO:0000313" key="2">
    <source>
        <dbReference type="Proteomes" id="UP001153331"/>
    </source>
</evidence>
<protein>
    <submittedName>
        <fullName evidence="1">Uncharacterized protein</fullName>
    </submittedName>
</protein>
<sequence length="392" mass="45005">MNTVNNIYPLACSDSTDQWGDLRKLGEVLWSWCLCGTCTPETVCKRPSCPWYNRNALAFFKKYYENMTSEYHPQARQQTVLNSRDNLLAIVQHMKQNPTSTRNELVKECFGNSDGQDPGPLVRRDRSRAVGMAASLIFCIDFGYEKADAGENDPFRWEDGWRLNEIIGKVFPGSPGLTMPVSKDRWNQNSLKERFSAENLKKKIRGLSFEATDDLRDHLRFHQDTRVLQVFQGTAVMKQILLSSQTDANACIIPRALAVEFCDTVYKLLFNYDNSASYKILQGLVRKNDFYEDLKSYDLALHQSDVENDDSYPYFGRRLNILLKEMQDPSPANWFERLFDSGEKSAERRMLMMTMIGVAITAVSSTLNLVVASYQAYVGYQAWQSQAREERP</sequence>
<evidence type="ECO:0000313" key="1">
    <source>
        <dbReference type="EMBL" id="KAJ8107478.1"/>
    </source>
</evidence>
<organism evidence="1 2">
    <name type="scientific">Boeremia exigua</name>
    <dbReference type="NCBI Taxonomy" id="749465"/>
    <lineage>
        <taxon>Eukaryota</taxon>
        <taxon>Fungi</taxon>
        <taxon>Dikarya</taxon>
        <taxon>Ascomycota</taxon>
        <taxon>Pezizomycotina</taxon>
        <taxon>Dothideomycetes</taxon>
        <taxon>Pleosporomycetidae</taxon>
        <taxon>Pleosporales</taxon>
        <taxon>Pleosporineae</taxon>
        <taxon>Didymellaceae</taxon>
        <taxon>Boeremia</taxon>
    </lineage>
</organism>
<gene>
    <name evidence="1" type="ORF">OPT61_g8838</name>
</gene>
<dbReference type="EMBL" id="JAPHNI010000920">
    <property type="protein sequence ID" value="KAJ8107478.1"/>
    <property type="molecule type" value="Genomic_DNA"/>
</dbReference>
<accession>A0ACC2HXQ1</accession>
<keyword evidence="2" id="KW-1185">Reference proteome</keyword>
<name>A0ACC2HXQ1_9PLEO</name>
<comment type="caution">
    <text evidence="1">The sequence shown here is derived from an EMBL/GenBank/DDBJ whole genome shotgun (WGS) entry which is preliminary data.</text>
</comment>
<dbReference type="Proteomes" id="UP001153331">
    <property type="component" value="Unassembled WGS sequence"/>
</dbReference>